<accession>A0A625JXK3</accession>
<reference evidence="3" key="1">
    <citation type="submission" date="2019-10" db="EMBL/GenBank/DDBJ databases">
        <authorList>
            <consortium name="NARMS: The National Antimicrobial Resistance Monitoring System"/>
        </authorList>
    </citation>
    <scope>NUCLEOTIDE SEQUENCE</scope>
    <source>
        <strain evidence="3">FSIS11924444</strain>
    </source>
</reference>
<dbReference type="InterPro" id="IPR025743">
    <property type="entry name" value="TssM1_N"/>
</dbReference>
<dbReference type="Gene3D" id="3.40.50.300">
    <property type="entry name" value="P-loop containing nucleotide triphosphate hydrolases"/>
    <property type="match status" value="1"/>
</dbReference>
<feature type="transmembrane region" description="Helical" evidence="1">
    <location>
        <begin position="12"/>
        <end position="33"/>
    </location>
</feature>
<gene>
    <name evidence="3" type="ORF">F8985_08895</name>
</gene>
<keyword evidence="1" id="KW-1133">Transmembrane helix</keyword>
<feature type="domain" description="Type VI secretion system component TssM1 N-terminal" evidence="2">
    <location>
        <begin position="214"/>
        <end position="382"/>
    </location>
</feature>
<organism evidence="3">
    <name type="scientific">Campylobacter jejuni</name>
    <dbReference type="NCBI Taxonomy" id="197"/>
    <lineage>
        <taxon>Bacteria</taxon>
        <taxon>Pseudomonadati</taxon>
        <taxon>Campylobacterota</taxon>
        <taxon>Epsilonproteobacteria</taxon>
        <taxon>Campylobacterales</taxon>
        <taxon>Campylobacteraceae</taxon>
        <taxon>Campylobacter</taxon>
    </lineage>
</organism>
<dbReference type="PANTHER" id="PTHR36153">
    <property type="entry name" value="INNER MEMBRANE PROTEIN-RELATED"/>
    <property type="match status" value="1"/>
</dbReference>
<proteinExistence type="predicted"/>
<evidence type="ECO:0000256" key="1">
    <source>
        <dbReference type="SAM" id="Phobius"/>
    </source>
</evidence>
<feature type="non-terminal residue" evidence="3">
    <location>
        <position position="383"/>
    </location>
</feature>
<sequence length="383" mass="45303">MFKKIFDFVKSRLFITAFLLCCIFLLSILFWFWGSLVAFNDIYIFSSSFLRFSIILIIWLIVFLFFLLKPIINFISSLKSEKRLKFKVLKKEADEFIYKSKRNFFLSLKDAKETWKNDLKTKNLPLIIIIGNEGAGKSTFINYSDIEYPLSDSLESYKKFHKSTRNFALYVSKKGALLDTEGNYFSQEEFFKPTSSDEIPEDDIDKNRDFLIKKNIWKKFLTFLNKNFFHSKLNGIILVVDTVIFLNNPKEYSKNLIRYLTKRVNECEKTLNLKLPIYIVFSKLDLIEGMKEYFDIFDKKISDKILGLSFDKILSEEFLNNEFKELSDSLLCSLMSKNSHIYNIENKNKSYLFLKQLDNLFALAKTFILEVQEENKLKNNSYL</sequence>
<dbReference type="AlphaFoldDB" id="A0A625JXK3"/>
<protein>
    <submittedName>
        <fullName evidence="3">Type VI secretion system membrane subunit TssM</fullName>
    </submittedName>
</protein>
<dbReference type="InterPro" id="IPR053156">
    <property type="entry name" value="T6SS_TssM-like"/>
</dbReference>
<keyword evidence="1" id="KW-0812">Transmembrane</keyword>
<evidence type="ECO:0000313" key="3">
    <source>
        <dbReference type="EMBL" id="ECZ8659066.1"/>
    </source>
</evidence>
<dbReference type="EMBL" id="AALICT010000039">
    <property type="protein sequence ID" value="ECZ8659066.1"/>
    <property type="molecule type" value="Genomic_DNA"/>
</dbReference>
<dbReference type="Pfam" id="PF14331">
    <property type="entry name" value="IcmF-related_N"/>
    <property type="match status" value="1"/>
</dbReference>
<feature type="transmembrane region" description="Helical" evidence="1">
    <location>
        <begin position="53"/>
        <end position="75"/>
    </location>
</feature>
<dbReference type="PANTHER" id="PTHR36153:SF1">
    <property type="entry name" value="TYPE VI SECRETION SYSTEM COMPONENT TSSM1"/>
    <property type="match status" value="1"/>
</dbReference>
<evidence type="ECO:0000259" key="2">
    <source>
        <dbReference type="Pfam" id="PF14331"/>
    </source>
</evidence>
<name>A0A625JXK3_CAMJU</name>
<keyword evidence="1" id="KW-0472">Membrane</keyword>
<dbReference type="SUPFAM" id="SSF52540">
    <property type="entry name" value="P-loop containing nucleoside triphosphate hydrolases"/>
    <property type="match status" value="1"/>
</dbReference>
<comment type="caution">
    <text evidence="3">The sequence shown here is derived from an EMBL/GenBank/DDBJ whole genome shotgun (WGS) entry which is preliminary data.</text>
</comment>
<dbReference type="InterPro" id="IPR027417">
    <property type="entry name" value="P-loop_NTPase"/>
</dbReference>